<evidence type="ECO:0000313" key="2">
    <source>
        <dbReference type="Proteomes" id="UP000822688"/>
    </source>
</evidence>
<reference evidence="1" key="1">
    <citation type="submission" date="2020-06" db="EMBL/GenBank/DDBJ databases">
        <title>WGS assembly of Ceratodon purpureus strain R40.</title>
        <authorList>
            <person name="Carey S.B."/>
            <person name="Jenkins J."/>
            <person name="Shu S."/>
            <person name="Lovell J.T."/>
            <person name="Sreedasyam A."/>
            <person name="Maumus F."/>
            <person name="Tiley G.P."/>
            <person name="Fernandez-Pozo N."/>
            <person name="Barry K."/>
            <person name="Chen C."/>
            <person name="Wang M."/>
            <person name="Lipzen A."/>
            <person name="Daum C."/>
            <person name="Saski C.A."/>
            <person name="Payton A.C."/>
            <person name="Mcbreen J.C."/>
            <person name="Conrad R.E."/>
            <person name="Kollar L.M."/>
            <person name="Olsson S."/>
            <person name="Huttunen S."/>
            <person name="Landis J.B."/>
            <person name="Wickett N.J."/>
            <person name="Johnson M.G."/>
            <person name="Rensing S.A."/>
            <person name="Grimwood J."/>
            <person name="Schmutz J."/>
            <person name="Mcdaniel S.F."/>
        </authorList>
    </citation>
    <scope>NUCLEOTIDE SEQUENCE</scope>
    <source>
        <strain evidence="1">R40</strain>
    </source>
</reference>
<accession>A0A8T0IIS0</accession>
<sequence length="99" mass="10877">MQVGSFNLAALGSSCSEYPSFSTQGCILLGGSPSLEGALKRTRSWRFSCHAWIRVERSCGRGLRRWSGMRICGCRTCACSRRLRVGVKWCWSSSGGAHL</sequence>
<name>A0A8T0IIS0_CERPU</name>
<organism evidence="1 2">
    <name type="scientific">Ceratodon purpureus</name>
    <name type="common">Fire moss</name>
    <name type="synonym">Dicranum purpureum</name>
    <dbReference type="NCBI Taxonomy" id="3225"/>
    <lineage>
        <taxon>Eukaryota</taxon>
        <taxon>Viridiplantae</taxon>
        <taxon>Streptophyta</taxon>
        <taxon>Embryophyta</taxon>
        <taxon>Bryophyta</taxon>
        <taxon>Bryophytina</taxon>
        <taxon>Bryopsida</taxon>
        <taxon>Dicranidae</taxon>
        <taxon>Pseudoditrichales</taxon>
        <taxon>Ditrichaceae</taxon>
        <taxon>Ceratodon</taxon>
    </lineage>
</organism>
<keyword evidence="2" id="KW-1185">Reference proteome</keyword>
<dbReference type="AlphaFoldDB" id="A0A8T0IIS0"/>
<protein>
    <submittedName>
        <fullName evidence="1">Uncharacterized protein</fullName>
    </submittedName>
</protein>
<dbReference type="EMBL" id="CM026423">
    <property type="protein sequence ID" value="KAG0583670.1"/>
    <property type="molecule type" value="Genomic_DNA"/>
</dbReference>
<evidence type="ECO:0000313" key="1">
    <source>
        <dbReference type="EMBL" id="KAG0583670.1"/>
    </source>
</evidence>
<gene>
    <name evidence="1" type="ORF">KC19_3G153800</name>
</gene>
<dbReference type="Proteomes" id="UP000822688">
    <property type="component" value="Chromosome 3"/>
</dbReference>
<proteinExistence type="predicted"/>
<comment type="caution">
    <text evidence="1">The sequence shown here is derived from an EMBL/GenBank/DDBJ whole genome shotgun (WGS) entry which is preliminary data.</text>
</comment>